<name>A0ABR1USH2_9PEZI</name>
<gene>
    <name evidence="3" type="ORF">PG994_008242</name>
</gene>
<dbReference type="Proteomes" id="UP001480595">
    <property type="component" value="Unassembled WGS sequence"/>
</dbReference>
<comment type="caution">
    <text evidence="3">The sequence shown here is derived from an EMBL/GenBank/DDBJ whole genome shotgun (WGS) entry which is preliminary data.</text>
</comment>
<sequence length="62" mass="7173">MAYRTPGGDACGEMPSMRWEPYRSRNPRNDHLLTKATSKDYFLDRLQDFDASFFGVAPREAE</sequence>
<proteinExistence type="predicted"/>
<dbReference type="EMBL" id="JAQQWL010000008">
    <property type="protein sequence ID" value="KAK8061876.1"/>
    <property type="molecule type" value="Genomic_DNA"/>
</dbReference>
<accession>A0ABR1USH2</accession>
<reference evidence="3 4" key="1">
    <citation type="submission" date="2023-01" db="EMBL/GenBank/DDBJ databases">
        <title>Analysis of 21 Apiospora genomes using comparative genomics revels a genus with tremendous synthesis potential of carbohydrate active enzymes and secondary metabolites.</title>
        <authorList>
            <person name="Sorensen T."/>
        </authorList>
    </citation>
    <scope>NUCLEOTIDE SEQUENCE [LARGE SCALE GENOMIC DNA]</scope>
    <source>
        <strain evidence="3 4">CBS 135458</strain>
    </source>
</reference>
<keyword evidence="4" id="KW-1185">Reference proteome</keyword>
<dbReference type="RefSeq" id="XP_066715138.1">
    <property type="nucleotide sequence ID" value="XM_066859651.1"/>
</dbReference>
<dbReference type="Gene3D" id="3.40.47.10">
    <property type="match status" value="1"/>
</dbReference>
<dbReference type="GeneID" id="92092714"/>
<organism evidence="3 4">
    <name type="scientific">Apiospora phragmitis</name>
    <dbReference type="NCBI Taxonomy" id="2905665"/>
    <lineage>
        <taxon>Eukaryota</taxon>
        <taxon>Fungi</taxon>
        <taxon>Dikarya</taxon>
        <taxon>Ascomycota</taxon>
        <taxon>Pezizomycotina</taxon>
        <taxon>Sordariomycetes</taxon>
        <taxon>Xylariomycetidae</taxon>
        <taxon>Amphisphaeriales</taxon>
        <taxon>Apiosporaceae</taxon>
        <taxon>Apiospora</taxon>
    </lineage>
</organism>
<evidence type="ECO:0000259" key="2">
    <source>
        <dbReference type="Pfam" id="PF00109"/>
    </source>
</evidence>
<evidence type="ECO:0000313" key="3">
    <source>
        <dbReference type="EMBL" id="KAK8061876.1"/>
    </source>
</evidence>
<feature type="domain" description="Beta-ketoacyl synthase-like N-terminal" evidence="2">
    <location>
        <begin position="7"/>
        <end position="62"/>
    </location>
</feature>
<dbReference type="InterPro" id="IPR014030">
    <property type="entry name" value="Ketoacyl_synth_N"/>
</dbReference>
<feature type="region of interest" description="Disordered" evidence="1">
    <location>
        <begin position="1"/>
        <end position="30"/>
    </location>
</feature>
<feature type="compositionally biased region" description="Basic and acidic residues" evidence="1">
    <location>
        <begin position="20"/>
        <end position="30"/>
    </location>
</feature>
<evidence type="ECO:0000313" key="4">
    <source>
        <dbReference type="Proteomes" id="UP001480595"/>
    </source>
</evidence>
<protein>
    <recommendedName>
        <fullName evidence="2">Beta-ketoacyl synthase-like N-terminal domain-containing protein</fullName>
    </recommendedName>
</protein>
<evidence type="ECO:0000256" key="1">
    <source>
        <dbReference type="SAM" id="MobiDB-lite"/>
    </source>
</evidence>
<dbReference type="Pfam" id="PF00109">
    <property type="entry name" value="ketoacyl-synt"/>
    <property type="match status" value="1"/>
</dbReference>
<dbReference type="InterPro" id="IPR016039">
    <property type="entry name" value="Thiolase-like"/>
</dbReference>